<dbReference type="Pfam" id="PF08719">
    <property type="entry name" value="NADAR"/>
    <property type="match status" value="1"/>
</dbReference>
<dbReference type="OMA" id="PREAFKF"/>
<dbReference type="AlphaFoldDB" id="Q22D87"/>
<dbReference type="GeneID" id="7839626"/>
<dbReference type="SUPFAM" id="SSF143990">
    <property type="entry name" value="YbiA-like"/>
    <property type="match status" value="1"/>
</dbReference>
<proteinExistence type="predicted"/>
<dbReference type="InParanoid" id="Q22D87"/>
<dbReference type="CDD" id="cd15457">
    <property type="entry name" value="NADAR"/>
    <property type="match status" value="1"/>
</dbReference>
<dbReference type="HOGENOM" id="CLU_084247_3_1_1"/>
<dbReference type="Proteomes" id="UP000009168">
    <property type="component" value="Unassembled WGS sequence"/>
</dbReference>
<feature type="coiled-coil region" evidence="1">
    <location>
        <begin position="14"/>
        <end position="41"/>
    </location>
</feature>
<dbReference type="InterPro" id="IPR012816">
    <property type="entry name" value="NADAR"/>
</dbReference>
<dbReference type="InterPro" id="IPR037238">
    <property type="entry name" value="YbiA-like_sf"/>
</dbReference>
<dbReference type="OrthoDB" id="206452at2759"/>
<sequence length="194" mass="23003">MEVEKKDQKKGDVIQESKEYLDQFQAKKDEENNQKEEQVIKFTHKLHDKYGFLSNLFQSKIMIDKLQFMSVEHYYQAMKFEGTKKFEVIRRAGKAIDAHKLAQKKDTPKNRDWQDLKVAYMKKAIQAKFQQNKALKKQLIETYPNKLVDVTPGDKFWGIGDKEEGKNMNGQILMEIRELCMKEPEEEMEQSMNE</sequence>
<dbReference type="EMBL" id="GG662652">
    <property type="protein sequence ID" value="EAR83238.1"/>
    <property type="molecule type" value="Genomic_DNA"/>
</dbReference>
<dbReference type="NCBIfam" id="TIGR02464">
    <property type="entry name" value="ribofla_fusion"/>
    <property type="match status" value="1"/>
</dbReference>
<protein>
    <submittedName>
        <fullName evidence="3">Swarming motility protein ybiA</fullName>
    </submittedName>
</protein>
<dbReference type="KEGG" id="tet:TTHERM_00998900"/>
<evidence type="ECO:0000259" key="2">
    <source>
        <dbReference type="Pfam" id="PF08719"/>
    </source>
</evidence>
<accession>Q22D87</accession>
<keyword evidence="1" id="KW-0175">Coiled coil</keyword>
<organism evidence="3 4">
    <name type="scientific">Tetrahymena thermophila (strain SB210)</name>
    <dbReference type="NCBI Taxonomy" id="312017"/>
    <lineage>
        <taxon>Eukaryota</taxon>
        <taxon>Sar</taxon>
        <taxon>Alveolata</taxon>
        <taxon>Ciliophora</taxon>
        <taxon>Intramacronucleata</taxon>
        <taxon>Oligohymenophorea</taxon>
        <taxon>Hymenostomatida</taxon>
        <taxon>Tetrahymenina</taxon>
        <taxon>Tetrahymenidae</taxon>
        <taxon>Tetrahymena</taxon>
    </lineage>
</organism>
<feature type="domain" description="NADAR" evidence="2">
    <location>
        <begin position="42"/>
        <end position="178"/>
    </location>
</feature>
<keyword evidence="4" id="KW-1185">Reference proteome</keyword>
<name>Q22D87_TETTS</name>
<evidence type="ECO:0000256" key="1">
    <source>
        <dbReference type="SAM" id="Coils"/>
    </source>
</evidence>
<dbReference type="Gene3D" id="1.10.357.40">
    <property type="entry name" value="YbiA-like"/>
    <property type="match status" value="1"/>
</dbReference>
<gene>
    <name evidence="3" type="ORF">TTHERM_00998900</name>
</gene>
<dbReference type="RefSeq" id="XP_001030901.1">
    <property type="nucleotide sequence ID" value="XM_001030901.3"/>
</dbReference>
<evidence type="ECO:0000313" key="4">
    <source>
        <dbReference type="Proteomes" id="UP000009168"/>
    </source>
</evidence>
<dbReference type="STRING" id="312017.Q22D87"/>
<reference evidence="4" key="1">
    <citation type="journal article" date="2006" name="PLoS Biol.">
        <title>Macronuclear genome sequence of the ciliate Tetrahymena thermophila, a model eukaryote.</title>
        <authorList>
            <person name="Eisen J.A."/>
            <person name="Coyne R.S."/>
            <person name="Wu M."/>
            <person name="Wu D."/>
            <person name="Thiagarajan M."/>
            <person name="Wortman J.R."/>
            <person name="Badger J.H."/>
            <person name="Ren Q."/>
            <person name="Amedeo P."/>
            <person name="Jones K.M."/>
            <person name="Tallon L.J."/>
            <person name="Delcher A.L."/>
            <person name="Salzberg S.L."/>
            <person name="Silva J.C."/>
            <person name="Haas B.J."/>
            <person name="Majoros W.H."/>
            <person name="Farzad M."/>
            <person name="Carlton J.M."/>
            <person name="Smith R.K. Jr."/>
            <person name="Garg J."/>
            <person name="Pearlman R.E."/>
            <person name="Karrer K.M."/>
            <person name="Sun L."/>
            <person name="Manning G."/>
            <person name="Elde N.C."/>
            <person name="Turkewitz A.P."/>
            <person name="Asai D.J."/>
            <person name="Wilkes D.E."/>
            <person name="Wang Y."/>
            <person name="Cai H."/>
            <person name="Collins K."/>
            <person name="Stewart B.A."/>
            <person name="Lee S.R."/>
            <person name="Wilamowska K."/>
            <person name="Weinberg Z."/>
            <person name="Ruzzo W.L."/>
            <person name="Wloga D."/>
            <person name="Gaertig J."/>
            <person name="Frankel J."/>
            <person name="Tsao C.-C."/>
            <person name="Gorovsky M.A."/>
            <person name="Keeling P.J."/>
            <person name="Waller R.F."/>
            <person name="Patron N.J."/>
            <person name="Cherry J.M."/>
            <person name="Stover N.A."/>
            <person name="Krieger C.J."/>
            <person name="del Toro C."/>
            <person name="Ryder H.F."/>
            <person name="Williamson S.C."/>
            <person name="Barbeau R.A."/>
            <person name="Hamilton E.P."/>
            <person name="Orias E."/>
        </authorList>
    </citation>
    <scope>NUCLEOTIDE SEQUENCE [LARGE SCALE GENOMIC DNA]</scope>
    <source>
        <strain evidence="4">SB210</strain>
    </source>
</reference>
<evidence type="ECO:0000313" key="3">
    <source>
        <dbReference type="EMBL" id="EAR83238.1"/>
    </source>
</evidence>